<dbReference type="Proteomes" id="UP000270094">
    <property type="component" value="Unassembled WGS sequence"/>
</dbReference>
<organism evidence="1 2">
    <name type="scientific">Strongylus vulgaris</name>
    <name type="common">Blood worm</name>
    <dbReference type="NCBI Taxonomy" id="40348"/>
    <lineage>
        <taxon>Eukaryota</taxon>
        <taxon>Metazoa</taxon>
        <taxon>Ecdysozoa</taxon>
        <taxon>Nematoda</taxon>
        <taxon>Chromadorea</taxon>
        <taxon>Rhabditida</taxon>
        <taxon>Rhabditina</taxon>
        <taxon>Rhabditomorpha</taxon>
        <taxon>Strongyloidea</taxon>
        <taxon>Strongylidae</taxon>
        <taxon>Strongylus</taxon>
    </lineage>
</organism>
<dbReference type="AlphaFoldDB" id="A0A3P7LDU1"/>
<evidence type="ECO:0000313" key="2">
    <source>
        <dbReference type="Proteomes" id="UP000270094"/>
    </source>
</evidence>
<gene>
    <name evidence="1" type="ORF">SVUK_LOCUS12500</name>
</gene>
<reference evidence="1 2" key="1">
    <citation type="submission" date="2018-11" db="EMBL/GenBank/DDBJ databases">
        <authorList>
            <consortium name="Pathogen Informatics"/>
        </authorList>
    </citation>
    <scope>NUCLEOTIDE SEQUENCE [LARGE SCALE GENOMIC DNA]</scope>
</reference>
<proteinExistence type="predicted"/>
<accession>A0A3P7LDU1</accession>
<sequence length="183" mass="21068">MTMSYARPIFTAFSKLQSISINVIALYKTKSRKTNVRQLRDGTFIIRGEKVPSRNIGDVGFVAYPVVQLVDRHESYHLTRLSFDFVLCIKRPSPSSIAVLQHQQMTHKQMPCMGFERSQPQREVLPKFVEFQCENRGAKWSIGLGDLDEGLRLLPKDREPLVKAPKCIEQGSWNEFRQPSRIC</sequence>
<protein>
    <submittedName>
        <fullName evidence="1">Uncharacterized protein</fullName>
    </submittedName>
</protein>
<name>A0A3P7LDU1_STRVU</name>
<dbReference type="EMBL" id="UYYB01099350">
    <property type="protein sequence ID" value="VDM77502.1"/>
    <property type="molecule type" value="Genomic_DNA"/>
</dbReference>
<evidence type="ECO:0000313" key="1">
    <source>
        <dbReference type="EMBL" id="VDM77502.1"/>
    </source>
</evidence>
<dbReference type="OrthoDB" id="5854880at2759"/>
<keyword evidence="2" id="KW-1185">Reference proteome</keyword>